<evidence type="ECO:0000313" key="1">
    <source>
        <dbReference type="EMBL" id="JAR98787.1"/>
    </source>
</evidence>
<protein>
    <submittedName>
        <fullName evidence="1">39s ribosomal protein mitochondrial</fullName>
    </submittedName>
</protein>
<dbReference type="EMBL" id="GEMB01004493">
    <property type="protein sequence ID" value="JAR98787.1"/>
    <property type="molecule type" value="Transcribed_RNA"/>
</dbReference>
<reference evidence="1" key="2">
    <citation type="journal article" date="2017" name="J. Med. Entomol.">
        <title>Transcriptome Analysis of the Triatoma infestans (Hemiptera: Reduviidae) Integument.</title>
        <authorList>
            <person name="Calderon-Fernandez G.M."/>
            <person name="Moriconi D.E."/>
            <person name="Dulbecco A.B."/>
            <person name="Juarez M.P."/>
        </authorList>
    </citation>
    <scope>NUCLEOTIDE SEQUENCE</scope>
    <source>
        <strain evidence="1">Int1</strain>
        <tissue evidence="1">Integument</tissue>
    </source>
</reference>
<reference evidence="1" key="1">
    <citation type="submission" date="2016-04" db="EMBL/GenBank/DDBJ databases">
        <authorList>
            <person name="Calderon-Fernandez G.M.Sr."/>
        </authorList>
    </citation>
    <scope>NUCLEOTIDE SEQUENCE</scope>
    <source>
        <strain evidence="1">Int1</strain>
        <tissue evidence="1">Integument</tissue>
    </source>
</reference>
<keyword evidence="1" id="KW-0689">Ribosomal protein</keyword>
<accession>A0A170XER7</accession>
<sequence length="37" mass="4316">MEINCKFGLELLNTGILNSKNFEDKKSLRLNYQILKS</sequence>
<keyword evidence="1" id="KW-0687">Ribonucleoprotein</keyword>
<dbReference type="GO" id="GO:0005840">
    <property type="term" value="C:ribosome"/>
    <property type="evidence" value="ECO:0007669"/>
    <property type="project" value="UniProtKB-KW"/>
</dbReference>
<organism evidence="1">
    <name type="scientific">Triatoma infestans</name>
    <name type="common">Assassin bug</name>
    <dbReference type="NCBI Taxonomy" id="30076"/>
    <lineage>
        <taxon>Eukaryota</taxon>
        <taxon>Metazoa</taxon>
        <taxon>Ecdysozoa</taxon>
        <taxon>Arthropoda</taxon>
        <taxon>Hexapoda</taxon>
        <taxon>Insecta</taxon>
        <taxon>Pterygota</taxon>
        <taxon>Neoptera</taxon>
        <taxon>Paraneoptera</taxon>
        <taxon>Hemiptera</taxon>
        <taxon>Heteroptera</taxon>
        <taxon>Panheteroptera</taxon>
        <taxon>Cimicomorpha</taxon>
        <taxon>Reduviidae</taxon>
        <taxon>Triatominae</taxon>
        <taxon>Triatoma</taxon>
    </lineage>
</organism>
<name>A0A170XER7_TRIIF</name>
<proteinExistence type="predicted"/>
<dbReference type="AlphaFoldDB" id="A0A170XER7"/>